<sequence>MRRRSWFVAGFTFTLGAFLAWQVAQAVLRASQVLLLVVLAFLLAVSLEPLVGWLVARGHRRGRAVLIVCAVLLLIVAGLLAVVVPPVVTEVEALIHAVPGWLQQLHDHQSTLGRLEDRYHLTDKAKTQIGSGGGSSIFGGLLGAGLYVVSALTATAVVVTLTVYFMASMPAIKRFFYQLVPGSRRARTQEITEEILVRIGRFMLGNVATSAIAGVATFAWCAPMSVPYAAALGVFTAVMDMIPMVGSTIAGVVVSLVALSVSWPVAVATAGFYIAFRLLEDYLIMPRAMRYAVDVHPLVTVVAVLAGGALLGIVGALVAVPVAVAVNLILDEVVFPKLDAA</sequence>
<evidence type="ECO:0000256" key="5">
    <source>
        <dbReference type="ARBA" id="ARBA00022692"/>
    </source>
</evidence>
<reference evidence="9 10" key="1">
    <citation type="submission" date="2024-10" db="EMBL/GenBank/DDBJ databases">
        <title>The Natural Products Discovery Center: Release of the First 8490 Sequenced Strains for Exploring Actinobacteria Biosynthetic Diversity.</title>
        <authorList>
            <person name="Kalkreuter E."/>
            <person name="Kautsar S.A."/>
            <person name="Yang D."/>
            <person name="Bader C.D."/>
            <person name="Teijaro C.N."/>
            <person name="Fluegel L."/>
            <person name="Davis C.M."/>
            <person name="Simpson J.R."/>
            <person name="Lauterbach L."/>
            <person name="Steele A.D."/>
            <person name="Gui C."/>
            <person name="Meng S."/>
            <person name="Li G."/>
            <person name="Viehrig K."/>
            <person name="Ye F."/>
            <person name="Su P."/>
            <person name="Kiefer A.F."/>
            <person name="Nichols A."/>
            <person name="Cepeda A.J."/>
            <person name="Yan W."/>
            <person name="Fan B."/>
            <person name="Jiang Y."/>
            <person name="Adhikari A."/>
            <person name="Zheng C.-J."/>
            <person name="Schuster L."/>
            <person name="Cowan T.M."/>
            <person name="Smanski M.J."/>
            <person name="Chevrette M.G."/>
            <person name="De Carvalho L.P.S."/>
            <person name="Shen B."/>
        </authorList>
    </citation>
    <scope>NUCLEOTIDE SEQUENCE [LARGE SCALE GENOMIC DNA]</scope>
    <source>
        <strain evidence="9 10">NPDC053399</strain>
    </source>
</reference>
<protein>
    <submittedName>
        <fullName evidence="9">AI-2E family transporter</fullName>
    </submittedName>
</protein>
<evidence type="ECO:0000313" key="9">
    <source>
        <dbReference type="EMBL" id="MFI9103328.1"/>
    </source>
</evidence>
<keyword evidence="7 8" id="KW-0472">Membrane</keyword>
<evidence type="ECO:0000256" key="8">
    <source>
        <dbReference type="SAM" id="Phobius"/>
    </source>
</evidence>
<evidence type="ECO:0000256" key="7">
    <source>
        <dbReference type="ARBA" id="ARBA00023136"/>
    </source>
</evidence>
<keyword evidence="4" id="KW-1003">Cell membrane</keyword>
<accession>A0ABW8CA59</accession>
<proteinExistence type="inferred from homology"/>
<name>A0ABW8CA59_9ACTN</name>
<dbReference type="PANTHER" id="PTHR21716">
    <property type="entry name" value="TRANSMEMBRANE PROTEIN"/>
    <property type="match status" value="1"/>
</dbReference>
<evidence type="ECO:0000256" key="3">
    <source>
        <dbReference type="ARBA" id="ARBA00022448"/>
    </source>
</evidence>
<feature type="transmembrane region" description="Helical" evidence="8">
    <location>
        <begin position="36"/>
        <end position="56"/>
    </location>
</feature>
<feature type="transmembrane region" description="Helical" evidence="8">
    <location>
        <begin position="144"/>
        <end position="167"/>
    </location>
</feature>
<feature type="transmembrane region" description="Helical" evidence="8">
    <location>
        <begin position="249"/>
        <end position="276"/>
    </location>
</feature>
<comment type="similarity">
    <text evidence="2">Belongs to the autoinducer-2 exporter (AI-2E) (TC 2.A.86) family.</text>
</comment>
<gene>
    <name evidence="9" type="ORF">ACIGXA_22680</name>
</gene>
<evidence type="ECO:0000256" key="4">
    <source>
        <dbReference type="ARBA" id="ARBA00022475"/>
    </source>
</evidence>
<dbReference type="InterPro" id="IPR002549">
    <property type="entry name" value="AI-2E-like"/>
</dbReference>
<evidence type="ECO:0000256" key="6">
    <source>
        <dbReference type="ARBA" id="ARBA00022989"/>
    </source>
</evidence>
<evidence type="ECO:0000313" key="10">
    <source>
        <dbReference type="Proteomes" id="UP001614394"/>
    </source>
</evidence>
<dbReference type="Pfam" id="PF01594">
    <property type="entry name" value="AI-2E_transport"/>
    <property type="match status" value="1"/>
</dbReference>
<keyword evidence="5 8" id="KW-0812">Transmembrane</keyword>
<dbReference type="Proteomes" id="UP001614394">
    <property type="component" value="Unassembled WGS sequence"/>
</dbReference>
<feature type="transmembrane region" description="Helical" evidence="8">
    <location>
        <begin position="63"/>
        <end position="84"/>
    </location>
</feature>
<dbReference type="RefSeq" id="WP_399652171.1">
    <property type="nucleotide sequence ID" value="NZ_JBITYG010000006.1"/>
</dbReference>
<comment type="caution">
    <text evidence="9">The sequence shown here is derived from an EMBL/GenBank/DDBJ whole genome shotgun (WGS) entry which is preliminary data.</text>
</comment>
<keyword evidence="10" id="KW-1185">Reference proteome</keyword>
<dbReference type="EMBL" id="JBITYG010000006">
    <property type="protein sequence ID" value="MFI9103328.1"/>
    <property type="molecule type" value="Genomic_DNA"/>
</dbReference>
<comment type="subcellular location">
    <subcellularLocation>
        <location evidence="1">Cell membrane</location>
        <topology evidence="1">Multi-pass membrane protein</topology>
    </subcellularLocation>
</comment>
<feature type="transmembrane region" description="Helical" evidence="8">
    <location>
        <begin position="207"/>
        <end position="229"/>
    </location>
</feature>
<keyword evidence="3" id="KW-0813">Transport</keyword>
<organism evidence="9 10">
    <name type="scientific">Streptomyces fildesensis</name>
    <dbReference type="NCBI Taxonomy" id="375757"/>
    <lineage>
        <taxon>Bacteria</taxon>
        <taxon>Bacillati</taxon>
        <taxon>Actinomycetota</taxon>
        <taxon>Actinomycetes</taxon>
        <taxon>Kitasatosporales</taxon>
        <taxon>Streptomycetaceae</taxon>
        <taxon>Streptomyces</taxon>
    </lineage>
</organism>
<dbReference type="PANTHER" id="PTHR21716:SF53">
    <property type="entry name" value="PERMEASE PERM-RELATED"/>
    <property type="match status" value="1"/>
</dbReference>
<feature type="transmembrane region" description="Helical" evidence="8">
    <location>
        <begin position="297"/>
        <end position="330"/>
    </location>
</feature>
<keyword evidence="6 8" id="KW-1133">Transmembrane helix</keyword>
<evidence type="ECO:0000256" key="2">
    <source>
        <dbReference type="ARBA" id="ARBA00009773"/>
    </source>
</evidence>
<evidence type="ECO:0000256" key="1">
    <source>
        <dbReference type="ARBA" id="ARBA00004651"/>
    </source>
</evidence>